<keyword evidence="1" id="KW-0648">Protein biosynthesis</keyword>
<gene>
    <name evidence="1" type="ORF">BDM02DRAFT_3155901</name>
</gene>
<name>A0ACB6ZEU3_THEGA</name>
<accession>A0ACB6ZEU3</accession>
<protein>
    <submittedName>
        <fullName evidence="1">Initiation factor 2</fullName>
    </submittedName>
</protein>
<comment type="caution">
    <text evidence="1">The sequence shown here is derived from an EMBL/GenBank/DDBJ whole genome shotgun (WGS) entry which is preliminary data.</text>
</comment>
<evidence type="ECO:0000313" key="1">
    <source>
        <dbReference type="EMBL" id="KAF9648074.1"/>
    </source>
</evidence>
<keyword evidence="1" id="KW-0396">Initiation factor</keyword>
<sequence length="585" mass="62675">MTNAGMEEQSSYDHVLTAEYSSLIAMEFGRNPIVNDEAAFDIYPSPTRPNPSTLPLRPPIVTIMGHVDHGKTTLLDKLRSTSVAKGEAGGITQHIGAFSVPVPASSGEGPKTITFLDTPGHAAFSAMRARGASVTDIVVLVVAADDGIMPQTREVLDLIQREKLNAVVAINKIDKPGVDIENVQNALLAEGVQLESFGGDIPCVPVSGLTGKGLDDLVETISLIAETRELRAEQEGDIQGYVLESKIRKGLGPVATVLLLRGCLKPSAHVICGTHHGRVRSMLDSSDKAVKAAYPGMAVTVTGWKSLPKAGDEVLQGTEADVKKAIANRERKADLEATMEDLEVINEQRRLERDRREAEAAEEAPSSPVVRHPEQQGPKELRLVVKGDVSGSVEAVVGALQCIGNKEACVKIISSGVGDVTESDVLRAQAAQGTIVAFTVSTPRSVEVLAKQHSVPLVSSKIIYSLIDDIRSSVIQLLPPIIETKVTGEANVSQLFEIQLKSRQIMKVAGCRVTNGVVDKSKHVRVVRNRETIFEGHLDTFKHHKKDITEAGKGLECGLSIGGFDGIEAGDLIQVFEKIEKPGIL</sequence>
<evidence type="ECO:0000313" key="2">
    <source>
        <dbReference type="Proteomes" id="UP000886501"/>
    </source>
</evidence>
<organism evidence="1 2">
    <name type="scientific">Thelephora ganbajun</name>
    <name type="common">Ganba fungus</name>
    <dbReference type="NCBI Taxonomy" id="370292"/>
    <lineage>
        <taxon>Eukaryota</taxon>
        <taxon>Fungi</taxon>
        <taxon>Dikarya</taxon>
        <taxon>Basidiomycota</taxon>
        <taxon>Agaricomycotina</taxon>
        <taxon>Agaricomycetes</taxon>
        <taxon>Thelephorales</taxon>
        <taxon>Thelephoraceae</taxon>
        <taxon>Thelephora</taxon>
    </lineage>
</organism>
<proteinExistence type="predicted"/>
<reference evidence="1" key="1">
    <citation type="submission" date="2019-10" db="EMBL/GenBank/DDBJ databases">
        <authorList>
            <consortium name="DOE Joint Genome Institute"/>
            <person name="Kuo A."/>
            <person name="Miyauchi S."/>
            <person name="Kiss E."/>
            <person name="Drula E."/>
            <person name="Kohler A."/>
            <person name="Sanchez-Garcia M."/>
            <person name="Andreopoulos B."/>
            <person name="Barry K.W."/>
            <person name="Bonito G."/>
            <person name="Buee M."/>
            <person name="Carver A."/>
            <person name="Chen C."/>
            <person name="Cichocki N."/>
            <person name="Clum A."/>
            <person name="Culley D."/>
            <person name="Crous P.W."/>
            <person name="Fauchery L."/>
            <person name="Girlanda M."/>
            <person name="Hayes R."/>
            <person name="Keri Z."/>
            <person name="Labutti K."/>
            <person name="Lipzen A."/>
            <person name="Lombard V."/>
            <person name="Magnuson J."/>
            <person name="Maillard F."/>
            <person name="Morin E."/>
            <person name="Murat C."/>
            <person name="Nolan M."/>
            <person name="Ohm R."/>
            <person name="Pangilinan J."/>
            <person name="Pereira M."/>
            <person name="Perotto S."/>
            <person name="Peter M."/>
            <person name="Riley R."/>
            <person name="Sitrit Y."/>
            <person name="Stielow B."/>
            <person name="Szollosi G."/>
            <person name="Zifcakova L."/>
            <person name="Stursova M."/>
            <person name="Spatafora J.W."/>
            <person name="Tedersoo L."/>
            <person name="Vaario L.-M."/>
            <person name="Yamada A."/>
            <person name="Yan M."/>
            <person name="Wang P."/>
            <person name="Xu J."/>
            <person name="Bruns T."/>
            <person name="Baldrian P."/>
            <person name="Vilgalys R."/>
            <person name="Henrissat B."/>
            <person name="Grigoriev I.V."/>
            <person name="Hibbett D."/>
            <person name="Nagy L.G."/>
            <person name="Martin F.M."/>
        </authorList>
    </citation>
    <scope>NUCLEOTIDE SEQUENCE</scope>
    <source>
        <strain evidence="1">P2</strain>
    </source>
</reference>
<dbReference type="Proteomes" id="UP000886501">
    <property type="component" value="Unassembled WGS sequence"/>
</dbReference>
<dbReference type="EMBL" id="MU118020">
    <property type="protein sequence ID" value="KAF9648074.1"/>
    <property type="molecule type" value="Genomic_DNA"/>
</dbReference>
<reference evidence="1" key="2">
    <citation type="journal article" date="2020" name="Nat. Commun.">
        <title>Large-scale genome sequencing of mycorrhizal fungi provides insights into the early evolution of symbiotic traits.</title>
        <authorList>
            <person name="Miyauchi S."/>
            <person name="Kiss E."/>
            <person name="Kuo A."/>
            <person name="Drula E."/>
            <person name="Kohler A."/>
            <person name="Sanchez-Garcia M."/>
            <person name="Morin E."/>
            <person name="Andreopoulos B."/>
            <person name="Barry K.W."/>
            <person name="Bonito G."/>
            <person name="Buee M."/>
            <person name="Carver A."/>
            <person name="Chen C."/>
            <person name="Cichocki N."/>
            <person name="Clum A."/>
            <person name="Culley D."/>
            <person name="Crous P.W."/>
            <person name="Fauchery L."/>
            <person name="Girlanda M."/>
            <person name="Hayes R.D."/>
            <person name="Keri Z."/>
            <person name="LaButti K."/>
            <person name="Lipzen A."/>
            <person name="Lombard V."/>
            <person name="Magnuson J."/>
            <person name="Maillard F."/>
            <person name="Murat C."/>
            <person name="Nolan M."/>
            <person name="Ohm R.A."/>
            <person name="Pangilinan J."/>
            <person name="Pereira M.F."/>
            <person name="Perotto S."/>
            <person name="Peter M."/>
            <person name="Pfister S."/>
            <person name="Riley R."/>
            <person name="Sitrit Y."/>
            <person name="Stielow J.B."/>
            <person name="Szollosi G."/>
            <person name="Zifcakova L."/>
            <person name="Stursova M."/>
            <person name="Spatafora J.W."/>
            <person name="Tedersoo L."/>
            <person name="Vaario L.M."/>
            <person name="Yamada A."/>
            <person name="Yan M."/>
            <person name="Wang P."/>
            <person name="Xu J."/>
            <person name="Bruns T."/>
            <person name="Baldrian P."/>
            <person name="Vilgalys R."/>
            <person name="Dunand C."/>
            <person name="Henrissat B."/>
            <person name="Grigoriev I.V."/>
            <person name="Hibbett D."/>
            <person name="Nagy L.G."/>
            <person name="Martin F.M."/>
        </authorList>
    </citation>
    <scope>NUCLEOTIDE SEQUENCE</scope>
    <source>
        <strain evidence="1">P2</strain>
    </source>
</reference>
<keyword evidence="2" id="KW-1185">Reference proteome</keyword>